<name>A0A0C2WBM1_AMAMK</name>
<evidence type="ECO:0000313" key="2">
    <source>
        <dbReference type="Proteomes" id="UP000054549"/>
    </source>
</evidence>
<organism evidence="1 2">
    <name type="scientific">Amanita muscaria (strain Koide BX008)</name>
    <dbReference type="NCBI Taxonomy" id="946122"/>
    <lineage>
        <taxon>Eukaryota</taxon>
        <taxon>Fungi</taxon>
        <taxon>Dikarya</taxon>
        <taxon>Basidiomycota</taxon>
        <taxon>Agaricomycotina</taxon>
        <taxon>Agaricomycetes</taxon>
        <taxon>Agaricomycetidae</taxon>
        <taxon>Agaricales</taxon>
        <taxon>Pluteineae</taxon>
        <taxon>Amanitaceae</taxon>
        <taxon>Amanita</taxon>
    </lineage>
</organism>
<sequence>MLVEVAHISLINEHYYDLRLQLALENVIDSLGLALAPGSMESHSRLWVLRPV</sequence>
<accession>A0A0C2WBM1</accession>
<proteinExistence type="predicted"/>
<keyword evidence="2" id="KW-1185">Reference proteome</keyword>
<protein>
    <submittedName>
        <fullName evidence="1">Uncharacterized protein</fullName>
    </submittedName>
</protein>
<gene>
    <name evidence="1" type="ORF">M378DRAFT_170235</name>
</gene>
<dbReference type="EMBL" id="KN818331">
    <property type="protein sequence ID" value="KIL58687.1"/>
    <property type="molecule type" value="Genomic_DNA"/>
</dbReference>
<evidence type="ECO:0000313" key="1">
    <source>
        <dbReference type="EMBL" id="KIL58687.1"/>
    </source>
</evidence>
<dbReference type="AlphaFoldDB" id="A0A0C2WBM1"/>
<dbReference type="HOGENOM" id="CLU_3086701_0_0_1"/>
<reference evidence="1 2" key="1">
    <citation type="submission" date="2014-04" db="EMBL/GenBank/DDBJ databases">
        <title>Evolutionary Origins and Diversification of the Mycorrhizal Mutualists.</title>
        <authorList>
            <consortium name="DOE Joint Genome Institute"/>
            <consortium name="Mycorrhizal Genomics Consortium"/>
            <person name="Kohler A."/>
            <person name="Kuo A."/>
            <person name="Nagy L.G."/>
            <person name="Floudas D."/>
            <person name="Copeland A."/>
            <person name="Barry K.W."/>
            <person name="Cichocki N."/>
            <person name="Veneault-Fourrey C."/>
            <person name="LaButti K."/>
            <person name="Lindquist E.A."/>
            <person name="Lipzen A."/>
            <person name="Lundell T."/>
            <person name="Morin E."/>
            <person name="Murat C."/>
            <person name="Riley R."/>
            <person name="Ohm R."/>
            <person name="Sun H."/>
            <person name="Tunlid A."/>
            <person name="Henrissat B."/>
            <person name="Grigoriev I.V."/>
            <person name="Hibbett D.S."/>
            <person name="Martin F."/>
        </authorList>
    </citation>
    <scope>NUCLEOTIDE SEQUENCE [LARGE SCALE GENOMIC DNA]</scope>
    <source>
        <strain evidence="1 2">Koide BX008</strain>
    </source>
</reference>
<dbReference type="Proteomes" id="UP000054549">
    <property type="component" value="Unassembled WGS sequence"/>
</dbReference>
<dbReference type="InParanoid" id="A0A0C2WBM1"/>